<name>A0A6J7FM21_9ZZZZ</name>
<dbReference type="SUPFAM" id="SSF89372">
    <property type="entry name" value="Fucose-specific lectin"/>
    <property type="match status" value="1"/>
</dbReference>
<proteinExistence type="predicted"/>
<keyword evidence="2" id="KW-0472">Membrane</keyword>
<gene>
    <name evidence="3" type="ORF">UFOPK3516_00713</name>
</gene>
<evidence type="ECO:0000256" key="2">
    <source>
        <dbReference type="SAM" id="Phobius"/>
    </source>
</evidence>
<organism evidence="3">
    <name type="scientific">freshwater metagenome</name>
    <dbReference type="NCBI Taxonomy" id="449393"/>
    <lineage>
        <taxon>unclassified sequences</taxon>
        <taxon>metagenomes</taxon>
        <taxon>ecological metagenomes</taxon>
    </lineage>
</organism>
<protein>
    <submittedName>
        <fullName evidence="3">Unannotated protein</fullName>
    </submittedName>
</protein>
<feature type="region of interest" description="Disordered" evidence="1">
    <location>
        <begin position="339"/>
        <end position="359"/>
    </location>
</feature>
<accession>A0A6J7FM21</accession>
<keyword evidence="2" id="KW-0812">Transmembrane</keyword>
<dbReference type="InterPro" id="IPR036278">
    <property type="entry name" value="Sialidase_sf"/>
</dbReference>
<dbReference type="AlphaFoldDB" id="A0A6J7FM21"/>
<keyword evidence="2" id="KW-1133">Transmembrane helix</keyword>
<dbReference type="SUPFAM" id="SSF50939">
    <property type="entry name" value="Sialidases"/>
    <property type="match status" value="1"/>
</dbReference>
<feature type="transmembrane region" description="Helical" evidence="2">
    <location>
        <begin position="459"/>
        <end position="486"/>
    </location>
</feature>
<dbReference type="EMBL" id="CAFBMB010000041">
    <property type="protein sequence ID" value="CAB4896507.1"/>
    <property type="molecule type" value="Genomic_DNA"/>
</dbReference>
<evidence type="ECO:0000313" key="3">
    <source>
        <dbReference type="EMBL" id="CAB4896507.1"/>
    </source>
</evidence>
<reference evidence="3" key="1">
    <citation type="submission" date="2020-05" db="EMBL/GenBank/DDBJ databases">
        <authorList>
            <person name="Chiriac C."/>
            <person name="Salcher M."/>
            <person name="Ghai R."/>
            <person name="Kavagutti S V."/>
        </authorList>
    </citation>
    <scope>NUCLEOTIDE SEQUENCE</scope>
</reference>
<evidence type="ECO:0000256" key="1">
    <source>
        <dbReference type="SAM" id="MobiDB-lite"/>
    </source>
</evidence>
<sequence length="495" mass="49842">MTATALVTVALLLGAAPAIAEVATWAQPVDVSVPGGYALEPQVVVDSTGRATAVWYRSEDGGTSIIQSSTSVNGDDWTAPVDLTDPTPFEDAVGQQVAVDSTGRATAVWNRYNGTDYVIESRSSLSGDAWSNTVVLSAPGGTASAPQVVGDATGLATAVWTRSNGTNDIVQSSTSLNGGPWSTPVDVSAPGGDASFPQVTVDSTGRAIAIWQRNNGTTDIVQSSTSLNGGPWSTPVDVTASPGFAAAPQVTVDSTGRAIAVWVLANGPRYIIQSSTSLNGGAWTAPVDVSSPVADAGLPQVTVDATGLATAVWQRAILLDLNDCSGICNNIIQSSTSLNGGPWSPPVDLSSPDSNAGQAQVTVDSTGRATAVWDRSNGGQQIVESSSSVNAGEWSAPVVLSSSSGGASNAQVSADPTGHAVAVWVGFDGIGSLIQSSSTYGTAEPGSDQGASTDTDVDVGLLVGVAGGLLLVIGAIVAAIVIPIVVTVRRRAKKG</sequence>